<dbReference type="SUPFAM" id="SSF55166">
    <property type="entry name" value="Hedgehog/DD-peptidase"/>
    <property type="match status" value="1"/>
</dbReference>
<keyword evidence="2" id="KW-0378">Hydrolase</keyword>
<comment type="caution">
    <text evidence="2">The sequence shown here is derived from an EMBL/GenBank/DDBJ whole genome shotgun (WGS) entry which is preliminary data.</text>
</comment>
<name>A0A542ZE06_RARFA</name>
<feature type="domain" description="D-alanyl-D-alanine carboxypeptidase-like core" evidence="1">
    <location>
        <begin position="19"/>
        <end position="152"/>
    </location>
</feature>
<sequence length="229" mass="25539">MATNGKLTVLSLKAVGGGHKFEKRAAASWLRMVEAAKADGITLTLTDSYRPYAVQETIFRARYTTTCIAGRPSKLWQGKRWYQRPGTATAAVPGTSNHGWGLAADIAGVYYAVGGQRGAAAAWLAQHAGKFGWVRPAWAFEALFWEPWHFEYDASRDVKGRDVGKYLIVKPTGNSRTMAFYRTHAAKGTQITRRIKPGKRINVTLKWRNKVQTKKKDWGKASKVRKVKP</sequence>
<dbReference type="Gene3D" id="3.30.1380.10">
    <property type="match status" value="1"/>
</dbReference>
<accession>A0A542ZE06</accession>
<organism evidence="2 3">
    <name type="scientific">Rarobacter faecitabidus</name>
    <dbReference type="NCBI Taxonomy" id="13243"/>
    <lineage>
        <taxon>Bacteria</taxon>
        <taxon>Bacillati</taxon>
        <taxon>Actinomycetota</taxon>
        <taxon>Actinomycetes</taxon>
        <taxon>Micrococcales</taxon>
        <taxon>Rarobacteraceae</taxon>
        <taxon>Rarobacter</taxon>
    </lineage>
</organism>
<evidence type="ECO:0000313" key="2">
    <source>
        <dbReference type="EMBL" id="TQL58519.1"/>
    </source>
</evidence>
<dbReference type="PANTHER" id="PTHR34385">
    <property type="entry name" value="D-ALANYL-D-ALANINE CARBOXYPEPTIDASE"/>
    <property type="match status" value="1"/>
</dbReference>
<gene>
    <name evidence="2" type="ORF">FB461_1934</name>
</gene>
<dbReference type="GO" id="GO:0006508">
    <property type="term" value="P:proteolysis"/>
    <property type="evidence" value="ECO:0007669"/>
    <property type="project" value="InterPro"/>
</dbReference>
<protein>
    <submittedName>
        <fullName evidence="2">D-alanyl-D-alanine carboxypeptidase-like protein</fullName>
    </submittedName>
</protein>
<dbReference type="Pfam" id="PF02557">
    <property type="entry name" value="VanY"/>
    <property type="match status" value="1"/>
</dbReference>
<reference evidence="2 3" key="1">
    <citation type="submission" date="2019-06" db="EMBL/GenBank/DDBJ databases">
        <title>Sequencing the genomes of 1000 actinobacteria strains.</title>
        <authorList>
            <person name="Klenk H.-P."/>
        </authorList>
    </citation>
    <scope>NUCLEOTIDE SEQUENCE [LARGE SCALE GENOMIC DNA]</scope>
    <source>
        <strain evidence="2 3">DSM 4813</strain>
    </source>
</reference>
<dbReference type="InterPro" id="IPR052179">
    <property type="entry name" value="DD-CPase-like"/>
</dbReference>
<dbReference type="InterPro" id="IPR003709">
    <property type="entry name" value="VanY-like_core_dom"/>
</dbReference>
<keyword evidence="3" id="KW-1185">Reference proteome</keyword>
<evidence type="ECO:0000259" key="1">
    <source>
        <dbReference type="Pfam" id="PF02557"/>
    </source>
</evidence>
<dbReference type="GO" id="GO:0004180">
    <property type="term" value="F:carboxypeptidase activity"/>
    <property type="evidence" value="ECO:0007669"/>
    <property type="project" value="UniProtKB-KW"/>
</dbReference>
<evidence type="ECO:0000313" key="3">
    <source>
        <dbReference type="Proteomes" id="UP000315389"/>
    </source>
</evidence>
<dbReference type="PANTHER" id="PTHR34385:SF1">
    <property type="entry name" value="PEPTIDOGLYCAN L-ALANYL-D-GLUTAMATE ENDOPEPTIDASE CWLK"/>
    <property type="match status" value="1"/>
</dbReference>
<dbReference type="AlphaFoldDB" id="A0A542ZE06"/>
<dbReference type="RefSeq" id="WP_170222691.1">
    <property type="nucleotide sequence ID" value="NZ_BAAASV010000002.1"/>
</dbReference>
<dbReference type="EMBL" id="VFOS01000003">
    <property type="protein sequence ID" value="TQL58519.1"/>
    <property type="molecule type" value="Genomic_DNA"/>
</dbReference>
<dbReference type="InterPro" id="IPR009045">
    <property type="entry name" value="Zn_M74/Hedgehog-like"/>
</dbReference>
<dbReference type="CDD" id="cd14814">
    <property type="entry name" value="Peptidase_M15"/>
    <property type="match status" value="1"/>
</dbReference>
<dbReference type="Proteomes" id="UP000315389">
    <property type="component" value="Unassembled WGS sequence"/>
</dbReference>
<keyword evidence="2" id="KW-0121">Carboxypeptidase</keyword>
<proteinExistence type="predicted"/>
<keyword evidence="2" id="KW-0645">Protease</keyword>